<dbReference type="EMBL" id="BMIY01000003">
    <property type="protein sequence ID" value="GGG51754.1"/>
    <property type="molecule type" value="Genomic_DNA"/>
</dbReference>
<dbReference type="Pfam" id="PF00117">
    <property type="entry name" value="GATase"/>
    <property type="match status" value="1"/>
</dbReference>
<feature type="domain" description="Anthranilate synthase component I N-terminal" evidence="4">
    <location>
        <begin position="81"/>
        <end position="154"/>
    </location>
</feature>
<dbReference type="InterPro" id="IPR015890">
    <property type="entry name" value="Chorismate_C"/>
</dbReference>
<dbReference type="InterPro" id="IPR006221">
    <property type="entry name" value="TrpG/PapA_dom"/>
</dbReference>
<dbReference type="Gene3D" id="3.40.50.880">
    <property type="match status" value="1"/>
</dbReference>
<evidence type="ECO:0000313" key="5">
    <source>
        <dbReference type="EMBL" id="GGG51754.1"/>
    </source>
</evidence>
<dbReference type="Pfam" id="PF00425">
    <property type="entry name" value="Chorismate_bind"/>
    <property type="match status" value="1"/>
</dbReference>
<dbReference type="PRINTS" id="PR00097">
    <property type="entry name" value="ANTSNTHASEII"/>
</dbReference>
<dbReference type="InterPro" id="IPR017926">
    <property type="entry name" value="GATASE"/>
</dbReference>
<dbReference type="GO" id="GO:0000162">
    <property type="term" value="P:L-tryptophan biosynthetic process"/>
    <property type="evidence" value="ECO:0007669"/>
    <property type="project" value="InterPro"/>
</dbReference>
<evidence type="ECO:0000259" key="2">
    <source>
        <dbReference type="Pfam" id="PF00117"/>
    </source>
</evidence>
<reference evidence="5" key="1">
    <citation type="journal article" date="2014" name="Int. J. Syst. Evol. Microbiol.">
        <title>Complete genome sequence of Corynebacterium casei LMG S-19264T (=DSM 44701T), isolated from a smear-ripened cheese.</title>
        <authorList>
            <consortium name="US DOE Joint Genome Institute (JGI-PGF)"/>
            <person name="Walter F."/>
            <person name="Albersmeier A."/>
            <person name="Kalinowski J."/>
            <person name="Ruckert C."/>
        </authorList>
    </citation>
    <scope>NUCLEOTIDE SEQUENCE</scope>
    <source>
        <strain evidence="5">CGMCC 1.15425</strain>
    </source>
</reference>
<dbReference type="SUPFAM" id="SSF52317">
    <property type="entry name" value="Class I glutamine amidotransferase-like"/>
    <property type="match status" value="1"/>
</dbReference>
<name>A0A917GMW7_9GAMM</name>
<evidence type="ECO:0000259" key="4">
    <source>
        <dbReference type="Pfam" id="PF04715"/>
    </source>
</evidence>
<accession>A0A917GMW7</accession>
<protein>
    <submittedName>
        <fullName evidence="5">Anthranilate synthase component I</fullName>
    </submittedName>
</protein>
<comment type="caution">
    <text evidence="5">The sequence shown here is derived from an EMBL/GenBank/DDBJ whole genome shotgun (WGS) entry which is preliminary data.</text>
</comment>
<dbReference type="Pfam" id="PF04715">
    <property type="entry name" value="Anth_synt_I_N"/>
    <property type="match status" value="1"/>
</dbReference>
<dbReference type="CDD" id="cd01743">
    <property type="entry name" value="GATase1_Anthranilate_Synthase"/>
    <property type="match status" value="1"/>
</dbReference>
<dbReference type="PROSITE" id="PS51273">
    <property type="entry name" value="GATASE_TYPE_1"/>
    <property type="match status" value="1"/>
</dbReference>
<evidence type="ECO:0000313" key="6">
    <source>
        <dbReference type="Proteomes" id="UP000627715"/>
    </source>
</evidence>
<organism evidence="5 6">
    <name type="scientific">Pseudohongiella nitratireducens</name>
    <dbReference type="NCBI Taxonomy" id="1768907"/>
    <lineage>
        <taxon>Bacteria</taxon>
        <taxon>Pseudomonadati</taxon>
        <taxon>Pseudomonadota</taxon>
        <taxon>Gammaproteobacteria</taxon>
        <taxon>Pseudomonadales</taxon>
        <taxon>Pseudohongiellaceae</taxon>
        <taxon>Pseudohongiella</taxon>
    </lineage>
</organism>
<dbReference type="AlphaFoldDB" id="A0A917GMW7"/>
<keyword evidence="1" id="KW-0315">Glutamine amidotransferase</keyword>
<gene>
    <name evidence="5" type="ORF">GCM10011403_06190</name>
</gene>
<dbReference type="Gene3D" id="3.60.120.10">
    <property type="entry name" value="Anthranilate synthase"/>
    <property type="match status" value="1"/>
</dbReference>
<dbReference type="PRINTS" id="PR00096">
    <property type="entry name" value="GATASE"/>
</dbReference>
<evidence type="ECO:0000259" key="3">
    <source>
        <dbReference type="Pfam" id="PF00425"/>
    </source>
</evidence>
<feature type="domain" description="Glutamine amidotransferase" evidence="2">
    <location>
        <begin position="504"/>
        <end position="675"/>
    </location>
</feature>
<proteinExistence type="predicted"/>
<evidence type="ECO:0000256" key="1">
    <source>
        <dbReference type="ARBA" id="ARBA00022962"/>
    </source>
</evidence>
<dbReference type="PANTHER" id="PTHR11236">
    <property type="entry name" value="AMINOBENZOATE/ANTHRANILATE SYNTHASE"/>
    <property type="match status" value="1"/>
</dbReference>
<keyword evidence="6" id="KW-1185">Reference proteome</keyword>
<dbReference type="Proteomes" id="UP000627715">
    <property type="component" value="Unassembled WGS sequence"/>
</dbReference>
<dbReference type="SUPFAM" id="SSF56322">
    <property type="entry name" value="ADC synthase"/>
    <property type="match status" value="1"/>
</dbReference>
<dbReference type="InterPro" id="IPR005801">
    <property type="entry name" value="ADC_synthase"/>
</dbReference>
<dbReference type="InterPro" id="IPR010112">
    <property type="entry name" value="TrpE-G_bact"/>
</dbReference>
<reference evidence="5" key="2">
    <citation type="submission" date="2020-09" db="EMBL/GenBank/DDBJ databases">
        <authorList>
            <person name="Sun Q."/>
            <person name="Zhou Y."/>
        </authorList>
    </citation>
    <scope>NUCLEOTIDE SEQUENCE</scope>
    <source>
        <strain evidence="5">CGMCC 1.15425</strain>
    </source>
</reference>
<dbReference type="PANTHER" id="PTHR11236:SF9">
    <property type="entry name" value="ANTHRANILATE SYNTHASE COMPONENT 1"/>
    <property type="match status" value="1"/>
</dbReference>
<sequence length="728" mass="79585">MRFTCAMEFPGRYRKRDLAFINPPLMVTANAETLTVAALNKRGVVLLPAIQMVLAAHVDQLEVRSDSLRCAIKPQLKQDVIEEERSKTAGAVPLLRHLLALFQHPEESCLGLYGAFAYDMAFQFDAIQRHLQRSDKQQDLTFYLPDEILQVDPVTGQGKIYQYDFIVTDKTGRQETTGGLRRQTARQKPAVQEGALSGEDGIINDHTAMAYQDVVKSALSEIAKGNLFEVVPSRTFTQSLRVKPSTVFQKLLTENPSPYAALINFGAGEFLISASPEMFVRVSGKRVESCPISGTIERGNTPIEDAEQIKRLLNSHKDEVELTMCTDVDRNDKNRVCEAGSVKLLGRRQIETYSRLIHTVDHVEGQLRDDLDGLDALLSHCWAVTVTGAPKRAAMSFIEQHEHSARGWYGGCFGFLSANGDVDTGLTIRTVQVKDGLAHVRAGATLLAHSSPEEEEAETRLKALALLSALTPDSHGVNASGAGLESQQRNKLTTTNNQFAGRVLVVDHEDSFIHSLSAAFRALGMTVETRRPDSARRALQQHEFDLVVMSPGPGTPEDFSCHETLALCELYGLPVFGVCLGMQAMVSYCGGSLTVLPRPVHGASSQVCHQGDSLFTDVESVFLAGRYHSLIASQVPEVLEVTSRTLAEGIPMSIRHRALPWTAVQFHPESILSSSSDVAADGNAFVQKVVANLLRSLASSLDSQSRTGCKNSYIRNDSGSDAIRRGAA</sequence>
<dbReference type="NCBIfam" id="NF010081">
    <property type="entry name" value="PRK13566.1"/>
    <property type="match status" value="1"/>
</dbReference>
<dbReference type="NCBIfam" id="TIGR01815">
    <property type="entry name" value="TrpE-clade3"/>
    <property type="match status" value="1"/>
</dbReference>
<dbReference type="GO" id="GO:0004049">
    <property type="term" value="F:anthranilate synthase activity"/>
    <property type="evidence" value="ECO:0007669"/>
    <property type="project" value="InterPro"/>
</dbReference>
<dbReference type="InterPro" id="IPR029062">
    <property type="entry name" value="Class_I_gatase-like"/>
</dbReference>
<dbReference type="InterPro" id="IPR019999">
    <property type="entry name" value="Anth_synth_I-like"/>
</dbReference>
<dbReference type="InterPro" id="IPR006805">
    <property type="entry name" value="Anth_synth_I_N"/>
</dbReference>
<feature type="domain" description="Chorismate-utilising enzyme C-terminal" evidence="3">
    <location>
        <begin position="210"/>
        <end position="462"/>
    </location>
</feature>